<organism evidence="2 3">
    <name type="scientific">Actinidia rufa</name>
    <dbReference type="NCBI Taxonomy" id="165716"/>
    <lineage>
        <taxon>Eukaryota</taxon>
        <taxon>Viridiplantae</taxon>
        <taxon>Streptophyta</taxon>
        <taxon>Embryophyta</taxon>
        <taxon>Tracheophyta</taxon>
        <taxon>Spermatophyta</taxon>
        <taxon>Magnoliopsida</taxon>
        <taxon>eudicotyledons</taxon>
        <taxon>Gunneridae</taxon>
        <taxon>Pentapetalae</taxon>
        <taxon>asterids</taxon>
        <taxon>Ericales</taxon>
        <taxon>Actinidiaceae</taxon>
        <taxon>Actinidia</taxon>
    </lineage>
</organism>
<feature type="compositionally biased region" description="Polar residues" evidence="1">
    <location>
        <begin position="117"/>
        <end position="126"/>
    </location>
</feature>
<feature type="region of interest" description="Disordered" evidence="1">
    <location>
        <begin position="110"/>
        <end position="175"/>
    </location>
</feature>
<sequence length="322" mass="35858">MSCPTFPQCVAICRLLVGDMAILQVPYVLRRVQLLALTENEAKRTVEVLGKIESGGYFEVTKVLASKTSQKYFARNRMEISSSGGENTTSGDKAMSSWISLSTLTKKAGEKKAATKDANSAETSQPPLKGLSSRRSDLGMTPTTPPQRRAKWMTRRARSPCRHPHPRGPSPTRGEQCGWEIVGVGGSFHFARQQLGSRGFDDIECSYSTKDIERRILPADKEKVDQFTTDELVTKSFHALGQKLAIDEFKSSDDFKDAVTDFAATYFGERFKFCKRQLLHHHANLSVDLEGMEMDINLAKEEEESKVGDKEEDNEGEVNPTP</sequence>
<reference evidence="3" key="1">
    <citation type="submission" date="2019-07" db="EMBL/GenBank/DDBJ databases">
        <title>De Novo Assembly of kiwifruit Actinidia rufa.</title>
        <authorList>
            <person name="Sugita-Konishi S."/>
            <person name="Sato K."/>
            <person name="Mori E."/>
            <person name="Abe Y."/>
            <person name="Kisaki G."/>
            <person name="Hamano K."/>
            <person name="Suezawa K."/>
            <person name="Otani M."/>
            <person name="Fukuda T."/>
            <person name="Manabe T."/>
            <person name="Gomi K."/>
            <person name="Tabuchi M."/>
            <person name="Akimitsu K."/>
            <person name="Kataoka I."/>
        </authorList>
    </citation>
    <scope>NUCLEOTIDE SEQUENCE [LARGE SCALE GENOMIC DNA]</scope>
    <source>
        <strain evidence="3">cv. Fuchu</strain>
    </source>
</reference>
<feature type="compositionally biased region" description="Basic and acidic residues" evidence="1">
    <location>
        <begin position="298"/>
        <end position="309"/>
    </location>
</feature>
<dbReference type="AlphaFoldDB" id="A0A7J0DR08"/>
<dbReference type="Proteomes" id="UP000585474">
    <property type="component" value="Unassembled WGS sequence"/>
</dbReference>
<evidence type="ECO:0000313" key="2">
    <source>
        <dbReference type="EMBL" id="GFS40632.1"/>
    </source>
</evidence>
<keyword evidence="3" id="KW-1185">Reference proteome</keyword>
<feature type="compositionally biased region" description="Basic residues" evidence="1">
    <location>
        <begin position="148"/>
        <end position="166"/>
    </location>
</feature>
<evidence type="ECO:0000256" key="1">
    <source>
        <dbReference type="SAM" id="MobiDB-lite"/>
    </source>
</evidence>
<proteinExistence type="predicted"/>
<comment type="caution">
    <text evidence="2">The sequence shown here is derived from an EMBL/GenBank/DDBJ whole genome shotgun (WGS) entry which is preliminary data.</text>
</comment>
<dbReference type="EMBL" id="BJWL01000355">
    <property type="protein sequence ID" value="GFS40632.1"/>
    <property type="molecule type" value="Genomic_DNA"/>
</dbReference>
<gene>
    <name evidence="2" type="ORF">Acr_00g0069600</name>
</gene>
<accession>A0A7J0DR08</accession>
<protein>
    <submittedName>
        <fullName evidence="2">Uncharacterized protein</fullName>
    </submittedName>
</protein>
<feature type="region of interest" description="Disordered" evidence="1">
    <location>
        <begin position="297"/>
        <end position="322"/>
    </location>
</feature>
<evidence type="ECO:0000313" key="3">
    <source>
        <dbReference type="Proteomes" id="UP000585474"/>
    </source>
</evidence>
<name>A0A7J0DR08_9ERIC</name>